<evidence type="ECO:0000256" key="2">
    <source>
        <dbReference type="SAM" id="MobiDB-lite"/>
    </source>
</evidence>
<dbReference type="PANTHER" id="PTHR22100:SF13">
    <property type="entry name" value="WINGS APART-LIKE PROTEIN HOMOLOG"/>
    <property type="match status" value="1"/>
</dbReference>
<dbReference type="PANTHER" id="PTHR22100">
    <property type="entry name" value="WINGS APART-LIKE PROTEIN HOMOLOG"/>
    <property type="match status" value="1"/>
</dbReference>
<dbReference type="Proteomes" id="UP000825729">
    <property type="component" value="Unassembled WGS sequence"/>
</dbReference>
<gene>
    <name evidence="4" type="ORF">H6P81_016853</name>
</gene>
<feature type="domain" description="Wings apart-like protein C-terminal" evidence="3">
    <location>
        <begin position="128"/>
        <end position="764"/>
    </location>
</feature>
<dbReference type="Pfam" id="PF07814">
    <property type="entry name" value="WAPL"/>
    <property type="match status" value="1"/>
</dbReference>
<feature type="compositionally biased region" description="Low complexity" evidence="2">
    <location>
        <begin position="64"/>
        <end position="75"/>
    </location>
</feature>
<sequence length="903" mass="98086">MIVRTYARRNRCITRSYSETSFNGGSEGTFQDSLSQETSQDVFSFGFSSQDSSTWSLDSDIYGSSSIREPESQSSLPPRPLGAPNSLQGNKIQKSKKSRKASREPGPLKKPNSGGSKVARTLSAPPTSTLMEAQEFGEMMEHMDEVNFALDGLRPGQPYRVRRASLLSLLSISMTAQQRRLLRAQGMAKTIIDAILGLSFDDSPSILAAAALFFALSSDGQDDNLLDSPACIHFLLKLLKPPTADSIDDKSANIGGKLLSVSRDIGSLKGMTKRLDSSSSAVISKVQEILLSCKEIRPLNEDNDIERPELNPKWIALLTLEKACLSTVSLEDTSGTVRKIGGNFKEKFRELGGLEAVFGMAVDCHTTLEAQLNNVSASSRDLRDDAAFQSCVLLLKCLKIMVNATFPSKDNQNHLLEMRAKLGSEGPPLSFVGLVISAINILSGLSMLQSSCCISTDEKSASVSNGVNGQFYVSNAKAKLCDIGKVDEILSNDFVGNCCSIEASSSQIFSKVSHKRQRMSTSRLEISSCSETSSMFSPNVPAVTKGTDPLACMSNGFLKGLNGANSISDGSRVDSFGLGERNHDPVENKLVNLEDSQDPFAFDENDMEPSKWDLLSLKTNSSRTKKSKRLGPTLNHASELRLRNEKQESSADRNISSFENSTTSATKAEYSSLLVDCLLTAVKVLVNLTNDNSIGCQQIARCGGLDTMATLIIHHFPMFDSGPSILRATISDHLETKHMCDQELDFLVAILGLLVNLVEKDAQNRSRLATASVQLPRSGRMNGEAEERDVISLLCTIFLANQGAGEAAGDEELLPWNDEAAVLQGEREAEKMIIEAYAALLLAFLSTESSKVRDAIANYLPDHNLEVLVPVLERFVAFHLTLNMISPETHAAVTKVIESCRGP</sequence>
<dbReference type="Gene3D" id="1.25.10.10">
    <property type="entry name" value="Leucine-rich Repeat Variant"/>
    <property type="match status" value="2"/>
</dbReference>
<keyword evidence="5" id="KW-1185">Reference proteome</keyword>
<reference evidence="4 5" key="1">
    <citation type="submission" date="2021-07" db="EMBL/GenBank/DDBJ databases">
        <title>The Aristolochia fimbriata genome: insights into angiosperm evolution, floral development and chemical biosynthesis.</title>
        <authorList>
            <person name="Jiao Y."/>
        </authorList>
    </citation>
    <scope>NUCLEOTIDE SEQUENCE [LARGE SCALE GENOMIC DNA]</scope>
    <source>
        <strain evidence="4">IBCAS-2021</strain>
        <tissue evidence="4">Leaf</tissue>
    </source>
</reference>
<evidence type="ECO:0000259" key="3">
    <source>
        <dbReference type="Pfam" id="PF07814"/>
    </source>
</evidence>
<name>A0AAV7DXJ3_ARIFI</name>
<dbReference type="InterPro" id="IPR011989">
    <property type="entry name" value="ARM-like"/>
</dbReference>
<proteinExistence type="inferred from homology"/>
<dbReference type="AlphaFoldDB" id="A0AAV7DXJ3"/>
<evidence type="ECO:0000256" key="1">
    <source>
        <dbReference type="ARBA" id="ARBA00006854"/>
    </source>
</evidence>
<comment type="similarity">
    <text evidence="1">Belongs to the WAPL family.</text>
</comment>
<evidence type="ECO:0000313" key="4">
    <source>
        <dbReference type="EMBL" id="KAG9440999.1"/>
    </source>
</evidence>
<dbReference type="InterPro" id="IPR022771">
    <property type="entry name" value="WAPL_C"/>
</dbReference>
<protein>
    <recommendedName>
        <fullName evidence="3">Wings apart-like protein C-terminal domain-containing protein</fullName>
    </recommendedName>
</protein>
<dbReference type="FunFam" id="1.25.10.10:FF:000519">
    <property type="entry name" value="WAPL (Wings apart-like protein regulation of heterochromatin) protein"/>
    <property type="match status" value="1"/>
</dbReference>
<comment type="caution">
    <text evidence="4">The sequence shown here is derived from an EMBL/GenBank/DDBJ whole genome shotgun (WGS) entry which is preliminary data.</text>
</comment>
<feature type="region of interest" description="Disordered" evidence="2">
    <location>
        <begin position="64"/>
        <end position="128"/>
    </location>
</feature>
<accession>A0AAV7DXJ3</accession>
<dbReference type="EMBL" id="JAINDJ010000007">
    <property type="protein sequence ID" value="KAG9440999.1"/>
    <property type="molecule type" value="Genomic_DNA"/>
</dbReference>
<dbReference type="InterPro" id="IPR039874">
    <property type="entry name" value="WAPL"/>
</dbReference>
<organism evidence="4 5">
    <name type="scientific">Aristolochia fimbriata</name>
    <name type="common">White veined hardy Dutchman's pipe vine</name>
    <dbReference type="NCBI Taxonomy" id="158543"/>
    <lineage>
        <taxon>Eukaryota</taxon>
        <taxon>Viridiplantae</taxon>
        <taxon>Streptophyta</taxon>
        <taxon>Embryophyta</taxon>
        <taxon>Tracheophyta</taxon>
        <taxon>Spermatophyta</taxon>
        <taxon>Magnoliopsida</taxon>
        <taxon>Magnoliidae</taxon>
        <taxon>Piperales</taxon>
        <taxon>Aristolochiaceae</taxon>
        <taxon>Aristolochia</taxon>
    </lineage>
</organism>
<evidence type="ECO:0000313" key="5">
    <source>
        <dbReference type="Proteomes" id="UP000825729"/>
    </source>
</evidence>